<dbReference type="SUPFAM" id="SSF55874">
    <property type="entry name" value="ATPase domain of HSP90 chaperone/DNA topoisomerase II/histidine kinase"/>
    <property type="match status" value="1"/>
</dbReference>
<evidence type="ECO:0000256" key="5">
    <source>
        <dbReference type="ARBA" id="ARBA00022840"/>
    </source>
</evidence>
<protein>
    <recommendedName>
        <fullName evidence="3">DNA topoisomerase (ATP-hydrolyzing)</fullName>
        <ecNumber evidence="3">5.6.2.2</ecNumber>
    </recommendedName>
</protein>
<keyword evidence="4" id="KW-0547">Nucleotide-binding</keyword>
<comment type="caution">
    <text evidence="10">The sequence shown here is derived from an EMBL/GenBank/DDBJ whole genome shotgun (WGS) entry which is preliminary data.</text>
</comment>
<keyword evidence="5" id="KW-0067">ATP-binding</keyword>
<sequence>MSDDLFSGSAARRTKPSKPADEPSPSQNSAQQADYTAADIEVLEGLEPVRRRPGMYIGGTDEKALHHLFAE</sequence>
<evidence type="ECO:0000256" key="3">
    <source>
        <dbReference type="ARBA" id="ARBA00012895"/>
    </source>
</evidence>
<evidence type="ECO:0000313" key="11">
    <source>
        <dbReference type="Proteomes" id="UP001155220"/>
    </source>
</evidence>
<keyword evidence="6" id="KW-0799">Topoisomerase</keyword>
<keyword evidence="7" id="KW-0238">DNA-binding</keyword>
<evidence type="ECO:0000256" key="1">
    <source>
        <dbReference type="ARBA" id="ARBA00000185"/>
    </source>
</evidence>
<feature type="compositionally biased region" description="Polar residues" evidence="9">
    <location>
        <begin position="24"/>
        <end position="34"/>
    </location>
</feature>
<keyword evidence="8" id="KW-0413">Isomerase</keyword>
<accession>A0A9X2HDA8</accession>
<proteinExistence type="inferred from homology"/>
<dbReference type="PANTHER" id="PTHR45866">
    <property type="entry name" value="DNA GYRASE/TOPOISOMERASE SUBUNIT B"/>
    <property type="match status" value="1"/>
</dbReference>
<dbReference type="GO" id="GO:0003677">
    <property type="term" value="F:DNA binding"/>
    <property type="evidence" value="ECO:0007669"/>
    <property type="project" value="UniProtKB-KW"/>
</dbReference>
<evidence type="ECO:0000256" key="9">
    <source>
        <dbReference type="SAM" id="MobiDB-lite"/>
    </source>
</evidence>
<evidence type="ECO:0000256" key="6">
    <source>
        <dbReference type="ARBA" id="ARBA00023029"/>
    </source>
</evidence>
<dbReference type="InterPro" id="IPR036890">
    <property type="entry name" value="HATPase_C_sf"/>
</dbReference>
<organism evidence="10 11">
    <name type="scientific">Aurantimonas marianensis</name>
    <dbReference type="NCBI Taxonomy" id="2920428"/>
    <lineage>
        <taxon>Bacteria</taxon>
        <taxon>Pseudomonadati</taxon>
        <taxon>Pseudomonadota</taxon>
        <taxon>Alphaproteobacteria</taxon>
        <taxon>Hyphomicrobiales</taxon>
        <taxon>Aurantimonadaceae</taxon>
        <taxon>Aurantimonas</taxon>
    </lineage>
</organism>
<dbReference type="PANTHER" id="PTHR45866:SF1">
    <property type="entry name" value="DNA GYRASE SUBUNIT B, MITOCHONDRIAL"/>
    <property type="match status" value="1"/>
</dbReference>
<evidence type="ECO:0000256" key="8">
    <source>
        <dbReference type="ARBA" id="ARBA00023235"/>
    </source>
</evidence>
<evidence type="ECO:0000256" key="2">
    <source>
        <dbReference type="ARBA" id="ARBA00010708"/>
    </source>
</evidence>
<evidence type="ECO:0000256" key="7">
    <source>
        <dbReference type="ARBA" id="ARBA00023125"/>
    </source>
</evidence>
<dbReference type="EMBL" id="JALHBS010000055">
    <property type="protein sequence ID" value="MCP3055534.1"/>
    <property type="molecule type" value="Genomic_DNA"/>
</dbReference>
<gene>
    <name evidence="10" type="ORF">MJ956_10315</name>
</gene>
<dbReference type="GO" id="GO:0003918">
    <property type="term" value="F:DNA topoisomerase type II (double strand cut, ATP-hydrolyzing) activity"/>
    <property type="evidence" value="ECO:0007669"/>
    <property type="project" value="UniProtKB-EC"/>
</dbReference>
<keyword evidence="11" id="KW-1185">Reference proteome</keyword>
<feature type="non-terminal residue" evidence="10">
    <location>
        <position position="71"/>
    </location>
</feature>
<feature type="region of interest" description="Disordered" evidence="9">
    <location>
        <begin position="1"/>
        <end position="36"/>
    </location>
</feature>
<comment type="similarity">
    <text evidence="2">Belongs to the type II topoisomerase GyrB family.</text>
</comment>
<dbReference type="Gene3D" id="3.30.565.10">
    <property type="entry name" value="Histidine kinase-like ATPase, C-terminal domain"/>
    <property type="match status" value="1"/>
</dbReference>
<name>A0A9X2HDA8_9HYPH</name>
<comment type="catalytic activity">
    <reaction evidence="1">
        <text>ATP-dependent breakage, passage and rejoining of double-stranded DNA.</text>
        <dbReference type="EC" id="5.6.2.2"/>
    </reaction>
</comment>
<evidence type="ECO:0000256" key="4">
    <source>
        <dbReference type="ARBA" id="ARBA00022741"/>
    </source>
</evidence>
<reference evidence="10" key="1">
    <citation type="submission" date="2022-03" db="EMBL/GenBank/DDBJ databases">
        <title>Aurantimonas Liuensis sp. Nov., isolated from the hadal seawater of the Mariana Trench.</title>
        <authorList>
            <person name="Liu R."/>
        </authorList>
    </citation>
    <scope>NUCLEOTIDE SEQUENCE</scope>
    <source>
        <strain evidence="10">LRZ36</strain>
    </source>
</reference>
<dbReference type="EC" id="5.6.2.2" evidence="3"/>
<dbReference type="Proteomes" id="UP001155220">
    <property type="component" value="Unassembled WGS sequence"/>
</dbReference>
<dbReference type="AlphaFoldDB" id="A0A9X2HDA8"/>
<evidence type="ECO:0000313" key="10">
    <source>
        <dbReference type="EMBL" id="MCP3055534.1"/>
    </source>
</evidence>
<dbReference type="GO" id="GO:0005524">
    <property type="term" value="F:ATP binding"/>
    <property type="evidence" value="ECO:0007669"/>
    <property type="project" value="UniProtKB-KW"/>
</dbReference>